<keyword evidence="5" id="KW-1133">Transmembrane helix</keyword>
<evidence type="ECO:0000313" key="9">
    <source>
        <dbReference type="EMBL" id="KAG8042923.1"/>
    </source>
</evidence>
<evidence type="ECO:0000256" key="4">
    <source>
        <dbReference type="ARBA" id="ARBA00022692"/>
    </source>
</evidence>
<dbReference type="PANTHER" id="PTHR33102">
    <property type="entry name" value="DVL19-RELATED-RELATED"/>
    <property type="match status" value="1"/>
</dbReference>
<keyword evidence="6" id="KW-0472">Membrane</keyword>
<name>A0A8J5RBI4_ZIZPA</name>
<dbReference type="GO" id="GO:0008285">
    <property type="term" value="P:negative regulation of cell population proliferation"/>
    <property type="evidence" value="ECO:0007669"/>
    <property type="project" value="InterPro"/>
</dbReference>
<evidence type="ECO:0000256" key="7">
    <source>
        <dbReference type="ARBA" id="ARBA00024340"/>
    </source>
</evidence>
<comment type="similarity">
    <text evidence="7">Belongs to the DVL/RTFL small polypeptides family.</text>
</comment>
<reference evidence="9" key="2">
    <citation type="submission" date="2021-02" db="EMBL/GenBank/DDBJ databases">
        <authorList>
            <person name="Kimball J.A."/>
            <person name="Haas M.W."/>
            <person name="Macchietto M."/>
            <person name="Kono T."/>
            <person name="Duquette J."/>
            <person name="Shao M."/>
        </authorList>
    </citation>
    <scope>NUCLEOTIDE SEQUENCE</scope>
    <source>
        <tissue evidence="9">Fresh leaf tissue</tissue>
    </source>
</reference>
<evidence type="ECO:0000256" key="1">
    <source>
        <dbReference type="ARBA" id="ARBA00004162"/>
    </source>
</evidence>
<dbReference type="AlphaFoldDB" id="A0A8J5RBI4"/>
<evidence type="ECO:0000256" key="2">
    <source>
        <dbReference type="ARBA" id="ARBA00022473"/>
    </source>
</evidence>
<dbReference type="Pfam" id="PF08137">
    <property type="entry name" value="DVL"/>
    <property type="match status" value="1"/>
</dbReference>
<dbReference type="EMBL" id="JAAALK010001410">
    <property type="protein sequence ID" value="KAG8042923.1"/>
    <property type="molecule type" value="Genomic_DNA"/>
</dbReference>
<feature type="region of interest" description="Disordered" evidence="8">
    <location>
        <begin position="111"/>
        <end position="137"/>
    </location>
</feature>
<keyword evidence="3" id="KW-1003">Cell membrane</keyword>
<accession>A0A8J5RBI4</accession>
<dbReference type="Proteomes" id="UP000729402">
    <property type="component" value="Unassembled WGS sequence"/>
</dbReference>
<evidence type="ECO:0000256" key="8">
    <source>
        <dbReference type="SAM" id="MobiDB-lite"/>
    </source>
</evidence>
<dbReference type="InterPro" id="IPR012552">
    <property type="entry name" value="DVL"/>
</dbReference>
<protein>
    <submittedName>
        <fullName evidence="9">Uncharacterized protein</fullName>
    </submittedName>
</protein>
<dbReference type="InterPro" id="IPR051525">
    <property type="entry name" value="DVL_RTFL_regulatory"/>
</dbReference>
<evidence type="ECO:0000256" key="3">
    <source>
        <dbReference type="ARBA" id="ARBA00022475"/>
    </source>
</evidence>
<gene>
    <name evidence="9" type="ORF">GUJ93_ZPchr0465g6487</name>
</gene>
<comment type="subcellular location">
    <subcellularLocation>
        <location evidence="1">Cell membrane</location>
        <topology evidence="1">Single-pass membrane protein</topology>
    </subcellularLocation>
</comment>
<keyword evidence="2" id="KW-0217">Developmental protein</keyword>
<dbReference type="GO" id="GO:0048367">
    <property type="term" value="P:shoot system development"/>
    <property type="evidence" value="ECO:0007669"/>
    <property type="project" value="UniProtKB-ARBA"/>
</dbReference>
<evidence type="ECO:0000256" key="5">
    <source>
        <dbReference type="ARBA" id="ARBA00022989"/>
    </source>
</evidence>
<feature type="compositionally biased region" description="Pro residues" evidence="8">
    <location>
        <begin position="125"/>
        <end position="134"/>
    </location>
</feature>
<proteinExistence type="inferred from homology"/>
<evidence type="ECO:0000256" key="6">
    <source>
        <dbReference type="ARBA" id="ARBA00023136"/>
    </source>
</evidence>
<evidence type="ECO:0000313" key="10">
    <source>
        <dbReference type="Proteomes" id="UP000729402"/>
    </source>
</evidence>
<comment type="caution">
    <text evidence="9">The sequence shown here is derived from an EMBL/GenBank/DDBJ whole genome shotgun (WGS) entry which is preliminary data.</text>
</comment>
<sequence>MMPRSLALAIPPRRELCHKCGELASSCSSTGSAPLARLASFHGRLRLIGLTDAERAAAGRGKGSILSSSVWTTSMELMVESRAGDDDVDKRGAAPCKKRRQRLMRRWEGLAGGGDKQAAAGGAAPAPPPPPPSSLPRRCARLVKEHRARFYIVRRCVTMLACWRDYHP</sequence>
<organism evidence="9 10">
    <name type="scientific">Zizania palustris</name>
    <name type="common">Northern wild rice</name>
    <dbReference type="NCBI Taxonomy" id="103762"/>
    <lineage>
        <taxon>Eukaryota</taxon>
        <taxon>Viridiplantae</taxon>
        <taxon>Streptophyta</taxon>
        <taxon>Embryophyta</taxon>
        <taxon>Tracheophyta</taxon>
        <taxon>Spermatophyta</taxon>
        <taxon>Magnoliopsida</taxon>
        <taxon>Liliopsida</taxon>
        <taxon>Poales</taxon>
        <taxon>Poaceae</taxon>
        <taxon>BOP clade</taxon>
        <taxon>Oryzoideae</taxon>
        <taxon>Oryzeae</taxon>
        <taxon>Zizaniinae</taxon>
        <taxon>Zizania</taxon>
    </lineage>
</organism>
<keyword evidence="10" id="KW-1185">Reference proteome</keyword>
<dbReference type="GO" id="GO:0005886">
    <property type="term" value="C:plasma membrane"/>
    <property type="evidence" value="ECO:0007669"/>
    <property type="project" value="UniProtKB-SubCell"/>
</dbReference>
<reference evidence="9" key="1">
    <citation type="journal article" date="2021" name="bioRxiv">
        <title>Whole Genome Assembly and Annotation of Northern Wild Rice, Zizania palustris L., Supports a Whole Genome Duplication in the Zizania Genus.</title>
        <authorList>
            <person name="Haas M."/>
            <person name="Kono T."/>
            <person name="Macchietto M."/>
            <person name="Millas R."/>
            <person name="McGilp L."/>
            <person name="Shao M."/>
            <person name="Duquette J."/>
            <person name="Hirsch C.N."/>
            <person name="Kimball J."/>
        </authorList>
    </citation>
    <scope>NUCLEOTIDE SEQUENCE</scope>
    <source>
        <tissue evidence="9">Fresh leaf tissue</tissue>
    </source>
</reference>
<keyword evidence="4" id="KW-0812">Transmembrane</keyword>